<accession>A0A164U2M5</accession>
<reference evidence="1 2" key="1">
    <citation type="journal article" date="2016" name="Mol. Biol. Evol.">
        <title>Comparative Genomics of Early-Diverging Mushroom-Forming Fungi Provides Insights into the Origins of Lignocellulose Decay Capabilities.</title>
        <authorList>
            <person name="Nagy L.G."/>
            <person name="Riley R."/>
            <person name="Tritt A."/>
            <person name="Adam C."/>
            <person name="Daum C."/>
            <person name="Floudas D."/>
            <person name="Sun H."/>
            <person name="Yadav J.S."/>
            <person name="Pangilinan J."/>
            <person name="Larsson K.H."/>
            <person name="Matsuura K."/>
            <person name="Barry K."/>
            <person name="Labutti K."/>
            <person name="Kuo R."/>
            <person name="Ohm R.A."/>
            <person name="Bhattacharya S.S."/>
            <person name="Shirouzu T."/>
            <person name="Yoshinaga Y."/>
            <person name="Martin F.M."/>
            <person name="Grigoriev I.V."/>
            <person name="Hibbett D.S."/>
        </authorList>
    </citation>
    <scope>NUCLEOTIDE SEQUENCE [LARGE SCALE GENOMIC DNA]</scope>
    <source>
        <strain evidence="1 2">HHB9708</strain>
    </source>
</reference>
<proteinExistence type="predicted"/>
<sequence>MNAKNPLEGLVNHQLLTFDGQLRRLWPKTLERVPSFVAQRMPPVRFYARDGSPGVPFVDYHSSRTALAQLCPSIEDVSRLQGQLIYVGFPGTSEPNASFPDTVELNSEALRFIWKHVRQAFMSVAEVDAKTPWIRHFRPHPQANAYELDFRKLRLLKLEHVALNRWQPVFALELHSIHFV</sequence>
<evidence type="ECO:0000313" key="2">
    <source>
        <dbReference type="Proteomes" id="UP000076722"/>
    </source>
</evidence>
<organism evidence="1 2">
    <name type="scientific">Sistotremastrum niveocremeum HHB9708</name>
    <dbReference type="NCBI Taxonomy" id="1314777"/>
    <lineage>
        <taxon>Eukaryota</taxon>
        <taxon>Fungi</taxon>
        <taxon>Dikarya</taxon>
        <taxon>Basidiomycota</taxon>
        <taxon>Agaricomycotina</taxon>
        <taxon>Agaricomycetes</taxon>
        <taxon>Sistotremastrales</taxon>
        <taxon>Sistotremastraceae</taxon>
        <taxon>Sertulicium</taxon>
        <taxon>Sertulicium niveocremeum</taxon>
    </lineage>
</organism>
<dbReference type="Proteomes" id="UP000076722">
    <property type="component" value="Unassembled WGS sequence"/>
</dbReference>
<gene>
    <name evidence="1" type="ORF">SISNIDRAFT_486362</name>
</gene>
<dbReference type="EMBL" id="KV419409">
    <property type="protein sequence ID" value="KZS92863.1"/>
    <property type="molecule type" value="Genomic_DNA"/>
</dbReference>
<protein>
    <submittedName>
        <fullName evidence="1">Uncharacterized protein</fullName>
    </submittedName>
</protein>
<dbReference type="AlphaFoldDB" id="A0A164U2M5"/>
<name>A0A164U2M5_9AGAM</name>
<keyword evidence="2" id="KW-1185">Reference proteome</keyword>
<evidence type="ECO:0000313" key="1">
    <source>
        <dbReference type="EMBL" id="KZS92863.1"/>
    </source>
</evidence>